<evidence type="ECO:0000313" key="3">
    <source>
        <dbReference type="Proteomes" id="UP000266016"/>
    </source>
</evidence>
<evidence type="ECO:0000313" key="2">
    <source>
        <dbReference type="EMBL" id="RID83989.1"/>
    </source>
</evidence>
<organism evidence="2 3">
    <name type="scientific">Peribacillus asahii</name>
    <dbReference type="NCBI Taxonomy" id="228899"/>
    <lineage>
        <taxon>Bacteria</taxon>
        <taxon>Bacillati</taxon>
        <taxon>Bacillota</taxon>
        <taxon>Bacilli</taxon>
        <taxon>Bacillales</taxon>
        <taxon>Bacillaceae</taxon>
        <taxon>Peribacillus</taxon>
    </lineage>
</organism>
<keyword evidence="3" id="KW-1185">Reference proteome</keyword>
<keyword evidence="1" id="KW-0472">Membrane</keyword>
<dbReference type="AlphaFoldDB" id="A0A398B205"/>
<feature type="transmembrane region" description="Helical" evidence="1">
    <location>
        <begin position="5"/>
        <end position="23"/>
    </location>
</feature>
<comment type="caution">
    <text evidence="2">The sequence shown here is derived from an EMBL/GenBank/DDBJ whole genome shotgun (WGS) entry which is preliminary data.</text>
</comment>
<evidence type="ECO:0000256" key="1">
    <source>
        <dbReference type="SAM" id="Phobius"/>
    </source>
</evidence>
<evidence type="ECO:0008006" key="4">
    <source>
        <dbReference type="Google" id="ProtNLM"/>
    </source>
</evidence>
<reference evidence="2 3" key="1">
    <citation type="submission" date="2018-08" db="EMBL/GenBank/DDBJ databases">
        <title>Bacillus jemisoniae sp. nov., Bacillus chryseoplanitiae sp. nov., Bacillus resnikiae sp. nov., and Bacillus frankliniae sp. nov., isolated from Viking spacecraft and associated surfaces.</title>
        <authorList>
            <person name="Seuylemezian A."/>
            <person name="Vaishampayan P."/>
        </authorList>
    </citation>
    <scope>NUCLEOTIDE SEQUENCE [LARGE SCALE GENOMIC DNA]</scope>
    <source>
        <strain evidence="2 3">MA001</strain>
    </source>
</reference>
<proteinExistence type="predicted"/>
<keyword evidence="1" id="KW-1133">Transmembrane helix</keyword>
<keyword evidence="1" id="KW-0812">Transmembrane</keyword>
<dbReference type="Proteomes" id="UP000266016">
    <property type="component" value="Unassembled WGS sequence"/>
</dbReference>
<dbReference type="EMBL" id="QWVS01000029">
    <property type="protein sequence ID" value="RID83989.1"/>
    <property type="molecule type" value="Genomic_DNA"/>
</dbReference>
<sequence length="64" mass="6962">MKVMYALVIIIAIISIVSTLLIAGKGDDNYSSSTKRNLTNLTLIYVVIIALAVTALGVYIWFIS</sequence>
<feature type="transmembrane region" description="Helical" evidence="1">
    <location>
        <begin position="43"/>
        <end position="62"/>
    </location>
</feature>
<gene>
    <name evidence="2" type="ORF">D1953_14830</name>
</gene>
<name>A0A398B205_9BACI</name>
<accession>A0A398B205</accession>
<protein>
    <recommendedName>
        <fullName evidence="4">BshB3 potential contributor to bacillithiol synthesis</fullName>
    </recommendedName>
</protein>